<feature type="compositionally biased region" description="Polar residues" evidence="7">
    <location>
        <begin position="157"/>
        <end position="172"/>
    </location>
</feature>
<comment type="subcellular location">
    <subcellularLocation>
        <location evidence="1">Nucleus</location>
    </subcellularLocation>
</comment>
<feature type="compositionally biased region" description="Polar residues" evidence="7">
    <location>
        <begin position="72"/>
        <end position="84"/>
    </location>
</feature>
<evidence type="ECO:0000313" key="10">
    <source>
        <dbReference type="Proteomes" id="UP000250140"/>
    </source>
</evidence>
<dbReference type="GO" id="GO:0003688">
    <property type="term" value="F:DNA replication origin binding"/>
    <property type="evidence" value="ECO:0007669"/>
    <property type="project" value="TreeGrafter"/>
</dbReference>
<organism evidence="9 10">
    <name type="scientific">Glonium stellatum</name>
    <dbReference type="NCBI Taxonomy" id="574774"/>
    <lineage>
        <taxon>Eukaryota</taxon>
        <taxon>Fungi</taxon>
        <taxon>Dikarya</taxon>
        <taxon>Ascomycota</taxon>
        <taxon>Pezizomycotina</taxon>
        <taxon>Dothideomycetes</taxon>
        <taxon>Pleosporomycetidae</taxon>
        <taxon>Gloniales</taxon>
        <taxon>Gloniaceae</taxon>
        <taxon>Glonium</taxon>
    </lineage>
</organism>
<gene>
    <name evidence="9" type="ORF">AOQ84DRAFT_374897</name>
</gene>
<comment type="similarity">
    <text evidence="2">Belongs to the ORC4 family.</text>
</comment>
<evidence type="ECO:0000256" key="1">
    <source>
        <dbReference type="ARBA" id="ARBA00004123"/>
    </source>
</evidence>
<sequence length="906" mass="99108">MGDSPRSAKRRKLETVSRNASSPTTKGSTTPKVPVNGTLKRPTRRASSSTTTSGQEPGKIASPAVKVRASRHSLSSPENTPNSTLRKRGPPNNEEDIYNDFDGALEVDSPAKRLRSRVRGLVHFEGNSGDASPNHRKGGSEKSAGSQGQRARVHQGINGTPKITRSSRNLEGSTRHHVGRSTLMNEVLHEEQLETFATDDEDELASGPATPSRGKAQQALEGVHNGANETANVMPSDSTSRRSTRFAVLEEPDQYVPDRQIGTDEHMSSTTPVKRKVGRPKKVVKDKREDNSSKRSRGSQPTAATLARRKRNTLDYGENNHVASRGYLEEAYNDKEIINMTPSRRKRNYTDHVGNGDGVASTESDDEAIQSRLPGSIFEQRAKRGQMYMSEPAHEMDENVDRMSVGGDGHASEEEINPFQVRPKQKQVPLIAMQSRGVGGAASSNSELKLLQRIMLERITVKRPAPLIGLDDEYKKVYQLVEHTVVAGEGNSMLLIGARGSGKTTLVGKALSELSKDHREDFHVVKLSGFIHTDDKLALREIWRQLGKEMDIEEDSLGKNYADTMSTLLALLSHPSEQTGQETEQVAKAVVFVMDEFDLFASHPRQTLLYNLFDIAQSRKAPIAVLGLTTKIDVAESLEKRVKSRFSHRYVHLSLAKSFTAFQDICKAVLLLQPDALNVEERAILSQPAKSAISNKAKTQVKDADLLISWNNGILALFANKIFLTTHLAPYYYRSKSISEVLTSFLLPTSLLTVSTFPISPDTFTANLSSAFSLAPPDSKLALLSSLSFLQLALLISAARLDVILDTDTCNFNMAYAEYVSLASKAKIQSAAGGAVASGSATKVWGRDVARMEWERLVGWDLLVPVIGGGGTGAGSMIRVDVALEEIAPSVGPGIDRVLEKWCRQI</sequence>
<dbReference type="CDD" id="cd00009">
    <property type="entry name" value="AAA"/>
    <property type="match status" value="1"/>
</dbReference>
<dbReference type="GO" id="GO:0005664">
    <property type="term" value="C:nuclear origin of replication recognition complex"/>
    <property type="evidence" value="ECO:0007669"/>
    <property type="project" value="TreeGrafter"/>
</dbReference>
<dbReference type="InterPro" id="IPR027417">
    <property type="entry name" value="P-loop_NTPase"/>
</dbReference>
<protein>
    <recommendedName>
        <fullName evidence="3">Origin recognition complex subunit 4</fullName>
    </recommendedName>
</protein>
<dbReference type="InterPro" id="IPR016527">
    <property type="entry name" value="ORC4"/>
</dbReference>
<feature type="domain" description="AAA+ ATPase" evidence="8">
    <location>
        <begin position="489"/>
        <end position="656"/>
    </location>
</feature>
<dbReference type="Pfam" id="PF13191">
    <property type="entry name" value="AAA_16"/>
    <property type="match status" value="1"/>
</dbReference>
<accession>A0A8E2JV81</accession>
<dbReference type="SUPFAM" id="SSF52540">
    <property type="entry name" value="P-loop containing nucleoside triphosphate hydrolases"/>
    <property type="match status" value="1"/>
</dbReference>
<dbReference type="PANTHER" id="PTHR12087">
    <property type="entry name" value="ORIGIN RECOGNITION COMPLEX SUBUNIT 4"/>
    <property type="match status" value="1"/>
</dbReference>
<dbReference type="InterPro" id="IPR032705">
    <property type="entry name" value="ORC4_C"/>
</dbReference>
<evidence type="ECO:0000256" key="6">
    <source>
        <dbReference type="ARBA" id="ARBA00023242"/>
    </source>
</evidence>
<dbReference type="InterPro" id="IPR003593">
    <property type="entry name" value="AAA+_ATPase"/>
</dbReference>
<keyword evidence="10" id="KW-1185">Reference proteome</keyword>
<name>A0A8E2JV81_9PEZI</name>
<feature type="region of interest" description="Disordered" evidence="7">
    <location>
        <begin position="1"/>
        <end position="112"/>
    </location>
</feature>
<dbReference type="Proteomes" id="UP000250140">
    <property type="component" value="Unassembled WGS sequence"/>
</dbReference>
<evidence type="ECO:0000259" key="8">
    <source>
        <dbReference type="SMART" id="SM00382"/>
    </source>
</evidence>
<evidence type="ECO:0000256" key="7">
    <source>
        <dbReference type="SAM" id="MobiDB-lite"/>
    </source>
</evidence>
<dbReference type="InterPro" id="IPR041664">
    <property type="entry name" value="AAA_16"/>
</dbReference>
<feature type="region of interest" description="Disordered" evidence="7">
    <location>
        <begin position="124"/>
        <end position="177"/>
    </location>
</feature>
<dbReference type="FunFam" id="3.40.50.300:FF:001597">
    <property type="entry name" value="Origin recognition complex subunit Orc4"/>
    <property type="match status" value="1"/>
</dbReference>
<dbReference type="AlphaFoldDB" id="A0A8E2JV81"/>
<evidence type="ECO:0000256" key="5">
    <source>
        <dbReference type="ARBA" id="ARBA00023125"/>
    </source>
</evidence>
<proteinExistence type="inferred from homology"/>
<dbReference type="OrthoDB" id="343623at2759"/>
<evidence type="ECO:0000256" key="4">
    <source>
        <dbReference type="ARBA" id="ARBA00022705"/>
    </source>
</evidence>
<dbReference type="SMART" id="SM00382">
    <property type="entry name" value="AAA"/>
    <property type="match status" value="1"/>
</dbReference>
<keyword evidence="5" id="KW-0238">DNA-binding</keyword>
<feature type="compositionally biased region" description="Low complexity" evidence="7">
    <location>
        <begin position="21"/>
        <end position="35"/>
    </location>
</feature>
<dbReference type="PANTHER" id="PTHR12087:SF0">
    <property type="entry name" value="ORIGIN RECOGNITION COMPLEX SUBUNIT 4"/>
    <property type="match status" value="1"/>
</dbReference>
<evidence type="ECO:0000313" key="9">
    <source>
        <dbReference type="EMBL" id="OCL10459.1"/>
    </source>
</evidence>
<feature type="compositionally biased region" description="Basic residues" evidence="7">
    <location>
        <begin position="273"/>
        <end position="285"/>
    </location>
</feature>
<evidence type="ECO:0000256" key="2">
    <source>
        <dbReference type="ARBA" id="ARBA00005334"/>
    </source>
</evidence>
<keyword evidence="4" id="KW-0235">DNA replication</keyword>
<dbReference type="Gene3D" id="3.40.50.300">
    <property type="entry name" value="P-loop containing nucleotide triphosphate hydrolases"/>
    <property type="match status" value="1"/>
</dbReference>
<evidence type="ECO:0000256" key="3">
    <source>
        <dbReference type="ARBA" id="ARBA00019083"/>
    </source>
</evidence>
<dbReference type="EMBL" id="KV749237">
    <property type="protein sequence ID" value="OCL10459.1"/>
    <property type="molecule type" value="Genomic_DNA"/>
</dbReference>
<reference evidence="9 10" key="1">
    <citation type="journal article" date="2016" name="Nat. Commun.">
        <title>Ectomycorrhizal ecology is imprinted in the genome of the dominant symbiotic fungus Cenococcum geophilum.</title>
        <authorList>
            <consortium name="DOE Joint Genome Institute"/>
            <person name="Peter M."/>
            <person name="Kohler A."/>
            <person name="Ohm R.A."/>
            <person name="Kuo A."/>
            <person name="Krutzmann J."/>
            <person name="Morin E."/>
            <person name="Arend M."/>
            <person name="Barry K.W."/>
            <person name="Binder M."/>
            <person name="Choi C."/>
            <person name="Clum A."/>
            <person name="Copeland A."/>
            <person name="Grisel N."/>
            <person name="Haridas S."/>
            <person name="Kipfer T."/>
            <person name="LaButti K."/>
            <person name="Lindquist E."/>
            <person name="Lipzen A."/>
            <person name="Maire R."/>
            <person name="Meier B."/>
            <person name="Mihaltcheva S."/>
            <person name="Molinier V."/>
            <person name="Murat C."/>
            <person name="Poggeler S."/>
            <person name="Quandt C.A."/>
            <person name="Sperisen C."/>
            <person name="Tritt A."/>
            <person name="Tisserant E."/>
            <person name="Crous P.W."/>
            <person name="Henrissat B."/>
            <person name="Nehls U."/>
            <person name="Egli S."/>
            <person name="Spatafora J.W."/>
            <person name="Grigoriev I.V."/>
            <person name="Martin F.M."/>
        </authorList>
    </citation>
    <scope>NUCLEOTIDE SEQUENCE [LARGE SCALE GENOMIC DNA]</scope>
    <source>
        <strain evidence="9 10">CBS 207.34</strain>
    </source>
</reference>
<keyword evidence="6" id="KW-0539">Nucleus</keyword>
<dbReference type="GO" id="GO:0006270">
    <property type="term" value="P:DNA replication initiation"/>
    <property type="evidence" value="ECO:0007669"/>
    <property type="project" value="TreeGrafter"/>
</dbReference>
<feature type="region of interest" description="Disordered" evidence="7">
    <location>
        <begin position="252"/>
        <end position="315"/>
    </location>
</feature>
<feature type="compositionally biased region" description="Acidic residues" evidence="7">
    <location>
        <begin position="93"/>
        <end position="105"/>
    </location>
</feature>
<dbReference type="Pfam" id="PF14629">
    <property type="entry name" value="ORC4_C"/>
    <property type="match status" value="1"/>
</dbReference>